<evidence type="ECO:0000313" key="4">
    <source>
        <dbReference type="Proteomes" id="UP000275078"/>
    </source>
</evidence>
<dbReference type="Gene3D" id="3.30.420.10">
    <property type="entry name" value="Ribonuclease H-like superfamily/Ribonuclease H"/>
    <property type="match status" value="1"/>
</dbReference>
<dbReference type="Pfam" id="PF13358">
    <property type="entry name" value="DDE_3"/>
    <property type="match status" value="1"/>
</dbReference>
<dbReference type="InterPro" id="IPR036397">
    <property type="entry name" value="RNaseH_sf"/>
</dbReference>
<accession>A0A3N4HGI2</accession>
<feature type="region of interest" description="Disordered" evidence="1">
    <location>
        <begin position="200"/>
        <end position="259"/>
    </location>
</feature>
<keyword evidence="4" id="KW-1185">Reference proteome</keyword>
<feature type="domain" description="Tc1-like transposase DDE" evidence="2">
    <location>
        <begin position="71"/>
        <end position="133"/>
    </location>
</feature>
<evidence type="ECO:0000313" key="3">
    <source>
        <dbReference type="EMBL" id="RPA73195.1"/>
    </source>
</evidence>
<feature type="compositionally biased region" description="Basic and acidic residues" evidence="1">
    <location>
        <begin position="341"/>
        <end position="365"/>
    </location>
</feature>
<name>A0A3N4HGI2_ASCIM</name>
<feature type="compositionally biased region" description="Basic and acidic residues" evidence="1">
    <location>
        <begin position="374"/>
        <end position="383"/>
    </location>
</feature>
<dbReference type="STRING" id="1160509.A0A3N4HGI2"/>
<sequence length="693" mass="77882">MEKTPKDTGKLHKNGLPVISNSIGSKDYLSQVLKPVVGPAFQNGFTTEGGNDTYGGKTRSGAAFKAALKRYKAEFIEDSAPVHGVRNGPCSLAETKRALGIPFHWRPSYSPDLNPIENVWRIMKQRIKARMRFPGTLEEMKKAVQEEWDRLIPEDWNKHIDSMPQRLKSVKERNANTLPFTWQPHNLNTITIALRLPAISQNTTPSPPPHRHHHHLRCSDTPQKTRQPALPLKQNHHHHSSTTAFSPTSTPSPPHLPSIFLRPHHQRMAELGYRHVWEWNLLRTPTPTSSFEAPDEGSFSDIISKKWDEDARSEAIRQAWDESRISALDTPSEPARKRQRRGDEEAPRAKEGKRVRVVEPPEAAKRGPVLQKRRVAEQAEPRTAEPQTSPFFTLPPELQILVAAHLRTPRYLAATCWRLRRLLHPTRSSNKSFFKLSTSASATTLPVWRAIALARTFRPSASEDTPALMPEVLTSVEEVGVCRVEVDEVVVKGWAEKRGGDAEAVGKVLREWEEMWVFAGAGAEGVVDYGVLLRMGFGEVMRVPRQLGGGKVSEALELVVGVWLRAARVEGVDVEVEEIQRDVERGAERVEGAVRGSRWERGFGCFKVGQVGLRVGAVERLNELVRMMPGRMVFRKVRVSREGQLRVEGGEVKDWKGEGGKGGLFKEGDLANLVLDLTWAARKESREARRKKA</sequence>
<evidence type="ECO:0000256" key="1">
    <source>
        <dbReference type="SAM" id="MobiDB-lite"/>
    </source>
</evidence>
<dbReference type="InterPro" id="IPR038717">
    <property type="entry name" value="Tc1-like_DDE_dom"/>
</dbReference>
<dbReference type="AlphaFoldDB" id="A0A3N4HGI2"/>
<dbReference type="Proteomes" id="UP000275078">
    <property type="component" value="Unassembled WGS sequence"/>
</dbReference>
<dbReference type="EMBL" id="ML119830">
    <property type="protein sequence ID" value="RPA73195.1"/>
    <property type="molecule type" value="Genomic_DNA"/>
</dbReference>
<feature type="region of interest" description="Disordered" evidence="1">
    <location>
        <begin position="322"/>
        <end position="390"/>
    </location>
</feature>
<organism evidence="3 4">
    <name type="scientific">Ascobolus immersus RN42</name>
    <dbReference type="NCBI Taxonomy" id="1160509"/>
    <lineage>
        <taxon>Eukaryota</taxon>
        <taxon>Fungi</taxon>
        <taxon>Dikarya</taxon>
        <taxon>Ascomycota</taxon>
        <taxon>Pezizomycotina</taxon>
        <taxon>Pezizomycetes</taxon>
        <taxon>Pezizales</taxon>
        <taxon>Ascobolaceae</taxon>
        <taxon>Ascobolus</taxon>
    </lineage>
</organism>
<dbReference type="GO" id="GO:0003676">
    <property type="term" value="F:nucleic acid binding"/>
    <property type="evidence" value="ECO:0007669"/>
    <property type="project" value="InterPro"/>
</dbReference>
<protein>
    <recommendedName>
        <fullName evidence="2">Tc1-like transposase DDE domain-containing protein</fullName>
    </recommendedName>
</protein>
<gene>
    <name evidence="3" type="ORF">BJ508DRAFT_334319</name>
</gene>
<evidence type="ECO:0000259" key="2">
    <source>
        <dbReference type="Pfam" id="PF13358"/>
    </source>
</evidence>
<dbReference type="OrthoDB" id="5410741at2759"/>
<reference evidence="3 4" key="1">
    <citation type="journal article" date="2018" name="Nat. Ecol. Evol.">
        <title>Pezizomycetes genomes reveal the molecular basis of ectomycorrhizal truffle lifestyle.</title>
        <authorList>
            <person name="Murat C."/>
            <person name="Payen T."/>
            <person name="Noel B."/>
            <person name="Kuo A."/>
            <person name="Morin E."/>
            <person name="Chen J."/>
            <person name="Kohler A."/>
            <person name="Krizsan K."/>
            <person name="Balestrini R."/>
            <person name="Da Silva C."/>
            <person name="Montanini B."/>
            <person name="Hainaut M."/>
            <person name="Levati E."/>
            <person name="Barry K.W."/>
            <person name="Belfiori B."/>
            <person name="Cichocki N."/>
            <person name="Clum A."/>
            <person name="Dockter R.B."/>
            <person name="Fauchery L."/>
            <person name="Guy J."/>
            <person name="Iotti M."/>
            <person name="Le Tacon F."/>
            <person name="Lindquist E.A."/>
            <person name="Lipzen A."/>
            <person name="Malagnac F."/>
            <person name="Mello A."/>
            <person name="Molinier V."/>
            <person name="Miyauchi S."/>
            <person name="Poulain J."/>
            <person name="Riccioni C."/>
            <person name="Rubini A."/>
            <person name="Sitrit Y."/>
            <person name="Splivallo R."/>
            <person name="Traeger S."/>
            <person name="Wang M."/>
            <person name="Zifcakova L."/>
            <person name="Wipf D."/>
            <person name="Zambonelli A."/>
            <person name="Paolocci F."/>
            <person name="Nowrousian M."/>
            <person name="Ottonello S."/>
            <person name="Baldrian P."/>
            <person name="Spatafora J.W."/>
            <person name="Henrissat B."/>
            <person name="Nagy L.G."/>
            <person name="Aury J.M."/>
            <person name="Wincker P."/>
            <person name="Grigoriev I.V."/>
            <person name="Bonfante P."/>
            <person name="Martin F.M."/>
        </authorList>
    </citation>
    <scope>NUCLEOTIDE SEQUENCE [LARGE SCALE GENOMIC DNA]</scope>
    <source>
        <strain evidence="3 4">RN42</strain>
    </source>
</reference>
<proteinExistence type="predicted"/>